<evidence type="ECO:0000313" key="4">
    <source>
        <dbReference type="EMBL" id="CAJ0947742.1"/>
    </source>
</evidence>
<feature type="region of interest" description="Disordered" evidence="3">
    <location>
        <begin position="49"/>
        <end position="94"/>
    </location>
</feature>
<evidence type="ECO:0000256" key="3">
    <source>
        <dbReference type="SAM" id="MobiDB-lite"/>
    </source>
</evidence>
<keyword evidence="2" id="KW-0272">Extracellular matrix</keyword>
<keyword evidence="5" id="KW-1185">Reference proteome</keyword>
<feature type="region of interest" description="Disordered" evidence="3">
    <location>
        <begin position="1"/>
        <end position="25"/>
    </location>
</feature>
<feature type="compositionally biased region" description="Low complexity" evidence="3">
    <location>
        <begin position="10"/>
        <end position="25"/>
    </location>
</feature>
<evidence type="ECO:0000313" key="5">
    <source>
        <dbReference type="Proteomes" id="UP001176940"/>
    </source>
</evidence>
<comment type="caution">
    <text evidence="4">The sequence shown here is derived from an EMBL/GenBank/DDBJ whole genome shotgun (WGS) entry which is preliminary data.</text>
</comment>
<gene>
    <name evidence="4" type="ORF">RIMI_LOCUS11809119</name>
</gene>
<feature type="compositionally biased region" description="Basic and acidic residues" evidence="3">
    <location>
        <begin position="76"/>
        <end position="88"/>
    </location>
</feature>
<comment type="subcellular location">
    <subcellularLocation>
        <location evidence="1">Secreted</location>
        <location evidence="1">Extracellular space</location>
        <location evidence="1">Extracellular matrix</location>
    </subcellularLocation>
</comment>
<sequence>MTSSRTRCVSGSAAAAAETEEGSSTGMLRDVKLLGVGESDKLAILRGCPGTPGHPGLQGPPGLPGHKGELGSPGKAGDRGLTGEKGDKGVPGQMGKLGPIGEKELGPFQSFQDMYLTFIFHFGFLDSDFGNAEKAFDRVSWCFMEQALLKFGFPVQFIDAIFSLYSQPTAKGGTSQITDLTVCTALYQIGDLTYSRAGLELQLQPDPDPEVLPAGPGCSPAAILDLGTAGRRRSVHDQFVKHLRV</sequence>
<dbReference type="PANTHER" id="PTHR24023:SF1082">
    <property type="entry name" value="COLLAGEN TRIPLE HELIX REPEAT"/>
    <property type="match status" value="1"/>
</dbReference>
<dbReference type="Pfam" id="PF01391">
    <property type="entry name" value="Collagen"/>
    <property type="match status" value="1"/>
</dbReference>
<dbReference type="EMBL" id="CAUEEQ010027184">
    <property type="protein sequence ID" value="CAJ0947742.1"/>
    <property type="molecule type" value="Genomic_DNA"/>
</dbReference>
<organism evidence="4 5">
    <name type="scientific">Ranitomeya imitator</name>
    <name type="common">mimic poison frog</name>
    <dbReference type="NCBI Taxonomy" id="111125"/>
    <lineage>
        <taxon>Eukaryota</taxon>
        <taxon>Metazoa</taxon>
        <taxon>Chordata</taxon>
        <taxon>Craniata</taxon>
        <taxon>Vertebrata</taxon>
        <taxon>Euteleostomi</taxon>
        <taxon>Amphibia</taxon>
        <taxon>Batrachia</taxon>
        <taxon>Anura</taxon>
        <taxon>Neobatrachia</taxon>
        <taxon>Hyloidea</taxon>
        <taxon>Dendrobatidae</taxon>
        <taxon>Dendrobatinae</taxon>
        <taxon>Ranitomeya</taxon>
    </lineage>
</organism>
<accession>A0ABN9LSM5</accession>
<keyword evidence="2" id="KW-0964">Secreted</keyword>
<dbReference type="Proteomes" id="UP001176940">
    <property type="component" value="Unassembled WGS sequence"/>
</dbReference>
<dbReference type="InterPro" id="IPR050149">
    <property type="entry name" value="Collagen_superfamily"/>
</dbReference>
<reference evidence="4" key="1">
    <citation type="submission" date="2023-07" db="EMBL/GenBank/DDBJ databases">
        <authorList>
            <person name="Stuckert A."/>
        </authorList>
    </citation>
    <scope>NUCLEOTIDE SEQUENCE</scope>
</reference>
<evidence type="ECO:0000256" key="1">
    <source>
        <dbReference type="ARBA" id="ARBA00004498"/>
    </source>
</evidence>
<protein>
    <submittedName>
        <fullName evidence="4">Uncharacterized protein</fullName>
    </submittedName>
</protein>
<name>A0ABN9LSM5_9NEOB</name>
<dbReference type="InterPro" id="IPR008160">
    <property type="entry name" value="Collagen"/>
</dbReference>
<evidence type="ECO:0000256" key="2">
    <source>
        <dbReference type="ARBA" id="ARBA00022530"/>
    </source>
</evidence>
<proteinExistence type="predicted"/>
<dbReference type="PANTHER" id="PTHR24023">
    <property type="entry name" value="COLLAGEN ALPHA"/>
    <property type="match status" value="1"/>
</dbReference>